<reference evidence="9 10" key="1">
    <citation type="submission" date="2024-01" db="EMBL/GenBank/DDBJ databases">
        <title>The genomes of 5 underutilized Papilionoideae crops provide insights into root nodulation and disease resistanc.</title>
        <authorList>
            <person name="Jiang F."/>
        </authorList>
    </citation>
    <scope>NUCLEOTIDE SEQUENCE [LARGE SCALE GENOMIC DNA]</scope>
    <source>
        <strain evidence="9">JINMINGXINNONG_FW02</strain>
        <tissue evidence="9">Leaves</tissue>
    </source>
</reference>
<dbReference type="InterPro" id="IPR044965">
    <property type="entry name" value="Glyco_hydro_17_plant"/>
</dbReference>
<name>A0AAN9NEB4_PHACN</name>
<dbReference type="Gene3D" id="3.20.20.80">
    <property type="entry name" value="Glycosidases"/>
    <property type="match status" value="1"/>
</dbReference>
<dbReference type="Pfam" id="PF00332">
    <property type="entry name" value="Glyco_hydro_17"/>
    <property type="match status" value="2"/>
</dbReference>
<dbReference type="GO" id="GO:0005975">
    <property type="term" value="P:carbohydrate metabolic process"/>
    <property type="evidence" value="ECO:0007669"/>
    <property type="project" value="InterPro"/>
</dbReference>
<evidence type="ECO:0000256" key="5">
    <source>
        <dbReference type="ARBA" id="ARBA00023295"/>
    </source>
</evidence>
<evidence type="ECO:0000256" key="6">
    <source>
        <dbReference type="ARBA" id="ARBA00033335"/>
    </source>
</evidence>
<evidence type="ECO:0000256" key="1">
    <source>
        <dbReference type="ARBA" id="ARBA00000382"/>
    </source>
</evidence>
<dbReference type="SUPFAM" id="SSF51445">
    <property type="entry name" value="(Trans)glycosidases"/>
    <property type="match status" value="1"/>
</dbReference>
<comment type="caution">
    <text evidence="9">The sequence shown here is derived from an EMBL/GenBank/DDBJ whole genome shotgun (WGS) entry which is preliminary data.</text>
</comment>
<dbReference type="GO" id="GO:0042973">
    <property type="term" value="F:glucan endo-1,3-beta-D-glucosidase activity"/>
    <property type="evidence" value="ECO:0007669"/>
    <property type="project" value="UniProtKB-EC"/>
</dbReference>
<sequence length="211" mass="23483">MLRALAGTGISVTVTVAKKSLHNALSLANLTAVQLSTPHSLGILASSEPPSATLFCRGYDKAIFAPILDFHRRTKSPFMVNPYPFFGFDPTRPESLNYALFKPNGGVWDAATSVNYTNMFDAQMDPWPEWSPVAEPNESGVSFDNTVSYSGNLMKHLNSGKGTPLMPNRIFETFIFSLFNENLQPIVCERNYGLFNPDLTTVYHLHVFIER</sequence>
<comment type="catalytic activity">
    <reaction evidence="1">
        <text>Hydrolysis of (1-&gt;3)-beta-D-glucosidic linkages in (1-&gt;3)-beta-D-glucans.</text>
        <dbReference type="EC" id="3.2.1.39"/>
    </reaction>
</comment>
<dbReference type="InterPro" id="IPR017853">
    <property type="entry name" value="GH"/>
</dbReference>
<dbReference type="AlphaFoldDB" id="A0AAN9NEB4"/>
<proteinExistence type="inferred from homology"/>
<evidence type="ECO:0000313" key="10">
    <source>
        <dbReference type="Proteomes" id="UP001374584"/>
    </source>
</evidence>
<evidence type="ECO:0000256" key="8">
    <source>
        <dbReference type="RuleBase" id="RU004335"/>
    </source>
</evidence>
<gene>
    <name evidence="9" type="ORF">VNO80_10313</name>
</gene>
<evidence type="ECO:0000256" key="4">
    <source>
        <dbReference type="ARBA" id="ARBA00022801"/>
    </source>
</evidence>
<dbReference type="EC" id="3.2.1.39" evidence="3"/>
<keyword evidence="10" id="KW-1185">Reference proteome</keyword>
<keyword evidence="5" id="KW-0326">Glycosidase</keyword>
<protein>
    <recommendedName>
        <fullName evidence="3">glucan endo-1,3-beta-D-glucosidase</fullName>
        <ecNumber evidence="3">3.2.1.39</ecNumber>
    </recommendedName>
    <alternativeName>
        <fullName evidence="6">(1-&gt;3)-beta-glucan endohydrolase</fullName>
    </alternativeName>
    <alternativeName>
        <fullName evidence="7">Beta-1,3-endoglucanase</fullName>
    </alternativeName>
</protein>
<dbReference type="InterPro" id="IPR000490">
    <property type="entry name" value="Glyco_hydro_17"/>
</dbReference>
<comment type="similarity">
    <text evidence="2 8">Belongs to the glycosyl hydrolase 17 family.</text>
</comment>
<evidence type="ECO:0000256" key="3">
    <source>
        <dbReference type="ARBA" id="ARBA00012780"/>
    </source>
</evidence>
<evidence type="ECO:0000313" key="9">
    <source>
        <dbReference type="EMBL" id="KAK7368288.1"/>
    </source>
</evidence>
<keyword evidence="4" id="KW-0378">Hydrolase</keyword>
<dbReference type="EMBL" id="JAYMYR010000004">
    <property type="protein sequence ID" value="KAK7368288.1"/>
    <property type="molecule type" value="Genomic_DNA"/>
</dbReference>
<evidence type="ECO:0000256" key="2">
    <source>
        <dbReference type="ARBA" id="ARBA00008773"/>
    </source>
</evidence>
<evidence type="ECO:0000256" key="7">
    <source>
        <dbReference type="ARBA" id="ARBA00033417"/>
    </source>
</evidence>
<accession>A0AAN9NEB4</accession>
<organism evidence="9 10">
    <name type="scientific">Phaseolus coccineus</name>
    <name type="common">Scarlet runner bean</name>
    <name type="synonym">Phaseolus multiflorus</name>
    <dbReference type="NCBI Taxonomy" id="3886"/>
    <lineage>
        <taxon>Eukaryota</taxon>
        <taxon>Viridiplantae</taxon>
        <taxon>Streptophyta</taxon>
        <taxon>Embryophyta</taxon>
        <taxon>Tracheophyta</taxon>
        <taxon>Spermatophyta</taxon>
        <taxon>Magnoliopsida</taxon>
        <taxon>eudicotyledons</taxon>
        <taxon>Gunneridae</taxon>
        <taxon>Pentapetalae</taxon>
        <taxon>rosids</taxon>
        <taxon>fabids</taxon>
        <taxon>Fabales</taxon>
        <taxon>Fabaceae</taxon>
        <taxon>Papilionoideae</taxon>
        <taxon>50 kb inversion clade</taxon>
        <taxon>NPAAA clade</taxon>
        <taxon>indigoferoid/millettioid clade</taxon>
        <taxon>Phaseoleae</taxon>
        <taxon>Phaseolus</taxon>
    </lineage>
</organism>
<dbReference type="PANTHER" id="PTHR32227">
    <property type="entry name" value="GLUCAN ENDO-1,3-BETA-GLUCOSIDASE BG1-RELATED-RELATED"/>
    <property type="match status" value="1"/>
</dbReference>
<dbReference type="Proteomes" id="UP001374584">
    <property type="component" value="Unassembled WGS sequence"/>
</dbReference>